<dbReference type="Gene3D" id="1.20.120.350">
    <property type="entry name" value="Voltage-gated potassium channels. Chain C"/>
    <property type="match status" value="1"/>
</dbReference>
<feature type="compositionally biased region" description="Basic and acidic residues" evidence="12">
    <location>
        <begin position="473"/>
        <end position="502"/>
    </location>
</feature>
<proteinExistence type="predicted"/>
<evidence type="ECO:0000256" key="3">
    <source>
        <dbReference type="ARBA" id="ARBA00022538"/>
    </source>
</evidence>
<evidence type="ECO:0000256" key="6">
    <source>
        <dbReference type="ARBA" id="ARBA00022882"/>
    </source>
</evidence>
<feature type="region of interest" description="Disordered" evidence="12">
    <location>
        <begin position="367"/>
        <end position="534"/>
    </location>
</feature>
<dbReference type="RefSeq" id="XP_020901186.1">
    <property type="nucleotide sequence ID" value="XM_021045527.2"/>
</dbReference>
<feature type="transmembrane region" description="Helical" evidence="13">
    <location>
        <begin position="122"/>
        <end position="141"/>
    </location>
</feature>
<keyword evidence="5" id="KW-0631">Potassium channel</keyword>
<dbReference type="OrthoDB" id="415460at2759"/>
<feature type="compositionally biased region" description="Basic and acidic residues" evidence="12">
    <location>
        <begin position="510"/>
        <end position="520"/>
    </location>
</feature>
<keyword evidence="6" id="KW-0851">Voltage-gated channel</keyword>
<evidence type="ECO:0000256" key="1">
    <source>
        <dbReference type="ARBA" id="ARBA00004141"/>
    </source>
</evidence>
<feature type="chain" id="PRO_5037712125" description="Ion transport domain-containing protein" evidence="14">
    <location>
        <begin position="19"/>
        <end position="662"/>
    </location>
</feature>
<evidence type="ECO:0000256" key="7">
    <source>
        <dbReference type="ARBA" id="ARBA00022958"/>
    </source>
</evidence>
<dbReference type="GO" id="GO:0008076">
    <property type="term" value="C:voltage-gated potassium channel complex"/>
    <property type="evidence" value="ECO:0007669"/>
    <property type="project" value="InterPro"/>
</dbReference>
<dbReference type="SUPFAM" id="SSF81324">
    <property type="entry name" value="Voltage-gated potassium channels"/>
    <property type="match status" value="1"/>
</dbReference>
<keyword evidence="17" id="KW-1185">Reference proteome</keyword>
<feature type="compositionally biased region" description="Low complexity" evidence="12">
    <location>
        <begin position="432"/>
        <end position="443"/>
    </location>
</feature>
<feature type="compositionally biased region" description="Polar residues" evidence="12">
    <location>
        <begin position="546"/>
        <end position="560"/>
    </location>
</feature>
<evidence type="ECO:0000259" key="15">
    <source>
        <dbReference type="Pfam" id="PF00520"/>
    </source>
</evidence>
<keyword evidence="10 13" id="KW-0472">Membrane</keyword>
<feature type="compositionally biased region" description="Acidic residues" evidence="12">
    <location>
        <begin position="246"/>
        <end position="260"/>
    </location>
</feature>
<evidence type="ECO:0000256" key="5">
    <source>
        <dbReference type="ARBA" id="ARBA00022826"/>
    </source>
</evidence>
<feature type="compositionally biased region" description="Basic residues" evidence="12">
    <location>
        <begin position="376"/>
        <end position="386"/>
    </location>
</feature>
<comment type="subcellular location">
    <subcellularLocation>
        <location evidence="1">Membrane</location>
        <topology evidence="1">Multi-pass membrane protein</topology>
    </subcellularLocation>
</comment>
<feature type="region of interest" description="Disordered" evidence="12">
    <location>
        <begin position="242"/>
        <end position="328"/>
    </location>
</feature>
<evidence type="ECO:0000256" key="2">
    <source>
        <dbReference type="ARBA" id="ARBA00022448"/>
    </source>
</evidence>
<evidence type="ECO:0000313" key="16">
    <source>
        <dbReference type="EnsemblMetazoa" id="XP_020901186.1"/>
    </source>
</evidence>
<dbReference type="GeneID" id="110239783"/>
<keyword evidence="8 13" id="KW-1133">Transmembrane helix</keyword>
<protein>
    <recommendedName>
        <fullName evidence="15">Ion transport domain-containing protein</fullName>
    </recommendedName>
</protein>
<dbReference type="GO" id="GO:0001508">
    <property type="term" value="P:action potential"/>
    <property type="evidence" value="ECO:0007669"/>
    <property type="project" value="TreeGrafter"/>
</dbReference>
<keyword evidence="7" id="KW-0630">Potassium</keyword>
<feature type="region of interest" description="Disordered" evidence="12">
    <location>
        <begin position="546"/>
        <end position="598"/>
    </location>
</feature>
<keyword evidence="4 13" id="KW-0812">Transmembrane</keyword>
<dbReference type="Pfam" id="PF00520">
    <property type="entry name" value="Ion_trans"/>
    <property type="match status" value="1"/>
</dbReference>
<accession>A0A913XAY7</accession>
<dbReference type="FunFam" id="1.10.287.70:FF:000002">
    <property type="entry name" value="Potassium voltage-gated channel subfamily a member"/>
    <property type="match status" value="1"/>
</dbReference>
<dbReference type="Gene3D" id="1.10.287.70">
    <property type="match status" value="1"/>
</dbReference>
<evidence type="ECO:0000313" key="17">
    <source>
        <dbReference type="Proteomes" id="UP000887567"/>
    </source>
</evidence>
<feature type="compositionally biased region" description="Polar residues" evidence="12">
    <location>
        <begin position="402"/>
        <end position="416"/>
    </location>
</feature>
<dbReference type="KEGG" id="epa:110239783"/>
<dbReference type="GO" id="GO:0005251">
    <property type="term" value="F:delayed rectifier potassium channel activity"/>
    <property type="evidence" value="ECO:0007669"/>
    <property type="project" value="TreeGrafter"/>
</dbReference>
<evidence type="ECO:0000256" key="11">
    <source>
        <dbReference type="ARBA" id="ARBA00023303"/>
    </source>
</evidence>
<evidence type="ECO:0000256" key="13">
    <source>
        <dbReference type="SAM" id="Phobius"/>
    </source>
</evidence>
<dbReference type="InterPro" id="IPR027359">
    <property type="entry name" value="Volt_channel_dom_sf"/>
</dbReference>
<evidence type="ECO:0000256" key="12">
    <source>
        <dbReference type="SAM" id="MobiDB-lite"/>
    </source>
</evidence>
<feature type="signal peptide" evidence="14">
    <location>
        <begin position="1"/>
        <end position="18"/>
    </location>
</feature>
<reference evidence="16" key="1">
    <citation type="submission" date="2022-11" db="UniProtKB">
        <authorList>
            <consortium name="EnsemblMetazoa"/>
        </authorList>
    </citation>
    <scope>IDENTIFICATION</scope>
</reference>
<evidence type="ECO:0000256" key="14">
    <source>
        <dbReference type="SAM" id="SignalP"/>
    </source>
</evidence>
<dbReference type="PRINTS" id="PR00169">
    <property type="entry name" value="KCHANNEL"/>
</dbReference>
<name>A0A913XAY7_EXADI</name>
<organism evidence="16 17">
    <name type="scientific">Exaiptasia diaphana</name>
    <name type="common">Tropical sea anemone</name>
    <name type="synonym">Aiptasia pulchella</name>
    <dbReference type="NCBI Taxonomy" id="2652724"/>
    <lineage>
        <taxon>Eukaryota</taxon>
        <taxon>Metazoa</taxon>
        <taxon>Cnidaria</taxon>
        <taxon>Anthozoa</taxon>
        <taxon>Hexacorallia</taxon>
        <taxon>Actiniaria</taxon>
        <taxon>Aiptasiidae</taxon>
        <taxon>Exaiptasia</taxon>
    </lineage>
</organism>
<dbReference type="AlphaFoldDB" id="A0A913XAY7"/>
<keyword evidence="9" id="KW-0406">Ion transport</keyword>
<dbReference type="InterPro" id="IPR028325">
    <property type="entry name" value="VG_K_chnl"/>
</dbReference>
<evidence type="ECO:0000256" key="10">
    <source>
        <dbReference type="ARBA" id="ARBA00023136"/>
    </source>
</evidence>
<keyword evidence="11" id="KW-0407">Ion channel</keyword>
<dbReference type="EnsemblMetazoa" id="XM_021045527.2">
    <property type="protein sequence ID" value="XP_020901186.1"/>
    <property type="gene ID" value="LOC110239783"/>
</dbReference>
<feature type="compositionally biased region" description="Polar residues" evidence="12">
    <location>
        <begin position="317"/>
        <end position="328"/>
    </location>
</feature>
<keyword evidence="14" id="KW-0732">Signal</keyword>
<feature type="domain" description="Ion transport" evidence="15">
    <location>
        <begin position="2"/>
        <end position="216"/>
    </location>
</feature>
<evidence type="ECO:0000256" key="8">
    <source>
        <dbReference type="ARBA" id="ARBA00022989"/>
    </source>
</evidence>
<keyword evidence="2" id="KW-0813">Transport</keyword>
<dbReference type="InterPro" id="IPR005821">
    <property type="entry name" value="Ion_trans_dom"/>
</dbReference>
<dbReference type="PANTHER" id="PTHR11537:SF252">
    <property type="entry name" value="POTASSIUM VOLTAGE-GATED CHANNEL PROTEIN SHAW"/>
    <property type="match status" value="1"/>
</dbReference>
<dbReference type="PANTHER" id="PTHR11537">
    <property type="entry name" value="VOLTAGE-GATED POTASSIUM CHANNEL"/>
    <property type="match status" value="1"/>
</dbReference>
<sequence>MVSLAVIVLSVTTFCVESMRFTENHKNIFRALEYFYCIWFTTEFIARLFCCPNKLEYFKSVMTWVDLLSVIPLYISLLSRVEEIDFLFVLRLVRIFRLFRFFRTMSGMQVIGHTLRASARELFLLILILSIPMVIFSTLLYYAERARFKDRSDFQSIPETFWWAVITMTTVGYGDVYPKSPYGKMIGTVCACVGVLIVALPVSVIGSNFTLFYSHAQAQLKLPKKKKKPLLLGAAGALVSDTSLPDIDDDEDDEDDDDNEGEARLRGPRYSMSEFKHMRNPSIHPRSRTTRRQAQGTIDIPAMKSLASKAESENSDGENQPSNKTPLLSRIVTSDTSNMSNISNGLKGISDVMLQITAPVSRRMAISPIDTPPARRASRRRKRCKKMSNGNEESSGYERESFYTTDAESATENTQARIEELREQMRAQKNQSTSSNSSNYYPHSSKENITSGDEHIKSPLSHEQCKKSPPTSEKNEELSPSETKEGPESNPCRETDLTENLERVTSPIKSEGKSDERARTPELPPPNIWDRPPDIDTWVKQPTACSRFNYSPRKSPNLSRENLRNDNHHKKDNIVTFDDTPKPAAYNGSANDLRVPSINSRKPCASSCTHTGILKDRSHSKSLDKLRIRSPDECHRRNDEVILISGDAPEVERTHSRSNTIV</sequence>
<dbReference type="Proteomes" id="UP000887567">
    <property type="component" value="Unplaced"/>
</dbReference>
<feature type="transmembrane region" description="Helical" evidence="13">
    <location>
        <begin position="189"/>
        <end position="213"/>
    </location>
</feature>
<feature type="compositionally biased region" description="Basic and acidic residues" evidence="12">
    <location>
        <begin position="417"/>
        <end position="426"/>
    </location>
</feature>
<evidence type="ECO:0000256" key="9">
    <source>
        <dbReference type="ARBA" id="ARBA00023065"/>
    </source>
</evidence>
<keyword evidence="3" id="KW-0633">Potassium transport</keyword>
<evidence type="ECO:0000256" key="4">
    <source>
        <dbReference type="ARBA" id="ARBA00022692"/>
    </source>
</evidence>